<evidence type="ECO:0000256" key="1">
    <source>
        <dbReference type="ARBA" id="ARBA00022679"/>
    </source>
</evidence>
<dbReference type="Gene3D" id="1.25.40.10">
    <property type="entry name" value="Tetratricopeptide repeat domain"/>
    <property type="match status" value="2"/>
</dbReference>
<dbReference type="SUPFAM" id="SSF48452">
    <property type="entry name" value="TPR-like"/>
    <property type="match status" value="2"/>
</dbReference>
<dbReference type="GO" id="GO:0016301">
    <property type="term" value="F:kinase activity"/>
    <property type="evidence" value="ECO:0007669"/>
    <property type="project" value="UniProtKB-KW"/>
</dbReference>
<feature type="transmembrane region" description="Helical" evidence="4">
    <location>
        <begin position="437"/>
        <end position="456"/>
    </location>
</feature>
<keyword evidence="4" id="KW-0812">Transmembrane</keyword>
<protein>
    <submittedName>
        <fullName evidence="7">Histidine kinase</fullName>
    </submittedName>
</protein>
<evidence type="ECO:0000256" key="3">
    <source>
        <dbReference type="ARBA" id="ARBA00023012"/>
    </source>
</evidence>
<name>A0ABT9AA96_9BACT</name>
<dbReference type="InterPro" id="IPR036890">
    <property type="entry name" value="HATPase_C_sf"/>
</dbReference>
<dbReference type="PANTHER" id="PTHR24421">
    <property type="entry name" value="NITRATE/NITRITE SENSOR PROTEIN NARX-RELATED"/>
    <property type="match status" value="1"/>
</dbReference>
<keyword evidence="4" id="KW-0472">Membrane</keyword>
<dbReference type="InterPro" id="IPR011712">
    <property type="entry name" value="Sig_transdc_His_kin_sub3_dim/P"/>
</dbReference>
<organism evidence="7 8">
    <name type="scientific">Hymenobacter mellowenesis</name>
    <dbReference type="NCBI Taxonomy" id="3063995"/>
    <lineage>
        <taxon>Bacteria</taxon>
        <taxon>Pseudomonadati</taxon>
        <taxon>Bacteroidota</taxon>
        <taxon>Cytophagia</taxon>
        <taxon>Cytophagales</taxon>
        <taxon>Hymenobacteraceae</taxon>
        <taxon>Hymenobacter</taxon>
    </lineage>
</organism>
<keyword evidence="2 7" id="KW-0418">Kinase</keyword>
<evidence type="ECO:0000256" key="5">
    <source>
        <dbReference type="SAM" id="SignalP"/>
    </source>
</evidence>
<keyword evidence="8" id="KW-1185">Reference proteome</keyword>
<evidence type="ECO:0000313" key="7">
    <source>
        <dbReference type="EMBL" id="MDO7845916.1"/>
    </source>
</evidence>
<feature type="signal peptide" evidence="5">
    <location>
        <begin position="1"/>
        <end position="23"/>
    </location>
</feature>
<accession>A0ABT9AA96</accession>
<dbReference type="Pfam" id="PF02518">
    <property type="entry name" value="HATPase_c"/>
    <property type="match status" value="1"/>
</dbReference>
<dbReference type="EMBL" id="JAUQSX010000002">
    <property type="protein sequence ID" value="MDO7845916.1"/>
    <property type="molecule type" value="Genomic_DNA"/>
</dbReference>
<keyword evidence="5" id="KW-0732">Signal</keyword>
<keyword evidence="4" id="KW-1133">Transmembrane helix</keyword>
<dbReference type="Pfam" id="PF13424">
    <property type="entry name" value="TPR_12"/>
    <property type="match status" value="1"/>
</dbReference>
<gene>
    <name evidence="7" type="ORF">Q5H92_06080</name>
</gene>
<dbReference type="InterPro" id="IPR019734">
    <property type="entry name" value="TPR_rpt"/>
</dbReference>
<feature type="domain" description="Histidine kinase" evidence="6">
    <location>
        <begin position="480"/>
        <end position="669"/>
    </location>
</feature>
<dbReference type="RefSeq" id="WP_305010602.1">
    <property type="nucleotide sequence ID" value="NZ_JAUQSX010000002.1"/>
</dbReference>
<dbReference type="InterPro" id="IPR005467">
    <property type="entry name" value="His_kinase_dom"/>
</dbReference>
<dbReference type="SUPFAM" id="SSF55874">
    <property type="entry name" value="ATPase domain of HSP90 chaperone/DNA topoisomerase II/histidine kinase"/>
    <property type="match status" value="1"/>
</dbReference>
<dbReference type="PROSITE" id="PS50109">
    <property type="entry name" value="HIS_KIN"/>
    <property type="match status" value="1"/>
</dbReference>
<dbReference type="Gene3D" id="1.20.5.1930">
    <property type="match status" value="1"/>
</dbReference>
<dbReference type="Pfam" id="PF07730">
    <property type="entry name" value="HisKA_3"/>
    <property type="match status" value="1"/>
</dbReference>
<dbReference type="Gene3D" id="3.30.565.10">
    <property type="entry name" value="Histidine kinase-like ATPase, C-terminal domain"/>
    <property type="match status" value="1"/>
</dbReference>
<evidence type="ECO:0000259" key="6">
    <source>
        <dbReference type="PROSITE" id="PS50109"/>
    </source>
</evidence>
<comment type="caution">
    <text evidence="7">The sequence shown here is derived from an EMBL/GenBank/DDBJ whole genome shotgun (WGS) entry which is preliminary data.</text>
</comment>
<proteinExistence type="predicted"/>
<dbReference type="CDD" id="cd16917">
    <property type="entry name" value="HATPase_UhpB-NarQ-NarX-like"/>
    <property type="match status" value="1"/>
</dbReference>
<dbReference type="PROSITE" id="PS51257">
    <property type="entry name" value="PROKAR_LIPOPROTEIN"/>
    <property type="match status" value="1"/>
</dbReference>
<reference evidence="7" key="1">
    <citation type="submission" date="2023-07" db="EMBL/GenBank/DDBJ databases">
        <authorList>
            <person name="Kim M.K."/>
        </authorList>
    </citation>
    <scope>NUCLEOTIDE SEQUENCE</scope>
    <source>
        <strain evidence="7">M29</strain>
    </source>
</reference>
<keyword evidence="3" id="KW-0902">Two-component regulatory system</keyword>
<evidence type="ECO:0000256" key="4">
    <source>
        <dbReference type="SAM" id="Phobius"/>
    </source>
</evidence>
<dbReference type="SMART" id="SM00028">
    <property type="entry name" value="TPR"/>
    <property type="match status" value="3"/>
</dbReference>
<dbReference type="InterPro" id="IPR003594">
    <property type="entry name" value="HATPase_dom"/>
</dbReference>
<dbReference type="InterPro" id="IPR050482">
    <property type="entry name" value="Sensor_HK_TwoCompSys"/>
</dbReference>
<sequence>MSALAIRALLLVLGLLAGGAGCAATAPPADSTRWIDADDTPWLREIRRLPAAHERPLAYWQAQAPAHPRPTLPNAVLLDRLAEATAVRDVAAAYPLHQAALRLARQLPYPQVRAEMLLALADYHTQLAHYDSAAFYLPAAEKQFRLDHNLGGVVRCLGRLGRIAEQQGRYAASVAYHQRVLDLATTGNTRRFHTDAQIDLGTLHARVNDYATARHYLLEARQVAAVKDYPDRMNRALGELGEIYRQQHQWAAARQYLTRSVAISRQIKETPYALAKQLSLALLREGQGQYPAAAAEGRQVLAELQTAQLPLQVPLAQALLARLALRAGQVGPAIAYGRQSLAGSRQARLLAGVAEASAVLAEAYDRQRAYGPALAALRQYNTAHDSLTGDNTHRRAALLQYGQERQQQVAQIRLLTQQTLVQDQRRELEQVRAQRTLMGLGGLALLAGGLGGGLFWRYRRRAARRQAAQDAALRQRLAADLHDDVGSLLTQISLQSDLLRETPAPPEATLARLNRLSDTSRRAARQMADVVWGLHTSSAELPEVLAHMRDHAHEVLTAQGLAVDFAVSEEASVLNPGVAVCQTLYLIFKEALHNVVKHARGATQVTVCVSSTGNQLCLRVRDDAPGPAPTVRPGGHGLANMRRRAEAAGGSLHFVAEANGFGVVVCMPA</sequence>
<evidence type="ECO:0000313" key="8">
    <source>
        <dbReference type="Proteomes" id="UP001167796"/>
    </source>
</evidence>
<keyword evidence="1" id="KW-0808">Transferase</keyword>
<evidence type="ECO:0000256" key="2">
    <source>
        <dbReference type="ARBA" id="ARBA00022777"/>
    </source>
</evidence>
<feature type="chain" id="PRO_5045211691" evidence="5">
    <location>
        <begin position="24"/>
        <end position="669"/>
    </location>
</feature>
<dbReference type="InterPro" id="IPR011990">
    <property type="entry name" value="TPR-like_helical_dom_sf"/>
</dbReference>
<dbReference type="Proteomes" id="UP001167796">
    <property type="component" value="Unassembled WGS sequence"/>
</dbReference>